<evidence type="ECO:0000313" key="4">
    <source>
        <dbReference type="Proteomes" id="UP000237350"/>
    </source>
</evidence>
<evidence type="ECO:0000313" key="3">
    <source>
        <dbReference type="EMBL" id="POR02821.1"/>
    </source>
</evidence>
<dbReference type="GO" id="GO:0003676">
    <property type="term" value="F:nucleic acid binding"/>
    <property type="evidence" value="ECO:0007669"/>
    <property type="project" value="InterPro"/>
</dbReference>
<dbReference type="Proteomes" id="UP000237350">
    <property type="component" value="Unassembled WGS sequence"/>
</dbReference>
<gene>
    <name evidence="3" type="ORF">AU468_06085</name>
</gene>
<dbReference type="Gene3D" id="3.40.1350.10">
    <property type="match status" value="1"/>
</dbReference>
<dbReference type="EMBL" id="LPWH01000056">
    <property type="protein sequence ID" value="POR02821.1"/>
    <property type="molecule type" value="Genomic_DNA"/>
</dbReference>
<dbReference type="Pfam" id="PF02021">
    <property type="entry name" value="UPF0102"/>
    <property type="match status" value="1"/>
</dbReference>
<comment type="similarity">
    <text evidence="1 2">Belongs to the UPF0102 family.</text>
</comment>
<proteinExistence type="inferred from homology"/>
<reference evidence="4" key="1">
    <citation type="submission" date="2015-12" db="EMBL/GenBank/DDBJ databases">
        <authorList>
            <person name="Lodha T.D."/>
            <person name="Chintalapati S."/>
            <person name="Chintalapati V.R."/>
            <person name="Sravanthi T."/>
        </authorList>
    </citation>
    <scope>NUCLEOTIDE SEQUENCE [LARGE SCALE GENOMIC DNA]</scope>
    <source>
        <strain evidence="4">JC133</strain>
    </source>
</reference>
<dbReference type="InterPro" id="IPR011856">
    <property type="entry name" value="tRNA_endonuc-like_dom_sf"/>
</dbReference>
<dbReference type="AlphaFoldDB" id="A0A2S4JTH8"/>
<dbReference type="InterPro" id="IPR003509">
    <property type="entry name" value="UPF0102_YraN-like"/>
</dbReference>
<dbReference type="PANTHER" id="PTHR34039">
    <property type="entry name" value="UPF0102 PROTEIN YRAN"/>
    <property type="match status" value="1"/>
</dbReference>
<keyword evidence="4" id="KW-1185">Reference proteome</keyword>
<dbReference type="InterPro" id="IPR011335">
    <property type="entry name" value="Restrct_endonuc-II-like"/>
</dbReference>
<dbReference type="PANTHER" id="PTHR34039:SF1">
    <property type="entry name" value="UPF0102 PROTEIN YRAN"/>
    <property type="match status" value="1"/>
</dbReference>
<name>A0A2S4JTH8_9SPIO</name>
<dbReference type="NCBIfam" id="TIGR00252">
    <property type="entry name" value="YraN family protein"/>
    <property type="match status" value="1"/>
</dbReference>
<dbReference type="SUPFAM" id="SSF52980">
    <property type="entry name" value="Restriction endonuclease-like"/>
    <property type="match status" value="1"/>
</dbReference>
<sequence>MKSTHRKGQEGEARAVAWLEEKGCQILARNFRCRAGEVDIVGEEGGTILFVEVKAWRVFPEDALERALGPRKQGRITGAARVFLQKNPQFRDRSLRFDVICIDQGAGTVRHIQGAFEAACPE</sequence>
<evidence type="ECO:0000256" key="1">
    <source>
        <dbReference type="ARBA" id="ARBA00006738"/>
    </source>
</evidence>
<organism evidence="3 4">
    <name type="scientific">Alkalispirochaeta sphaeroplastigenens</name>
    <dbReference type="NCBI Taxonomy" id="1187066"/>
    <lineage>
        <taxon>Bacteria</taxon>
        <taxon>Pseudomonadati</taxon>
        <taxon>Spirochaetota</taxon>
        <taxon>Spirochaetia</taxon>
        <taxon>Spirochaetales</taxon>
        <taxon>Spirochaetaceae</taxon>
        <taxon>Alkalispirochaeta</taxon>
    </lineage>
</organism>
<comment type="caution">
    <text evidence="3">The sequence shown here is derived from an EMBL/GenBank/DDBJ whole genome shotgun (WGS) entry which is preliminary data.</text>
</comment>
<dbReference type="RefSeq" id="WP_018527444.1">
    <property type="nucleotide sequence ID" value="NZ_LPWH01000056.1"/>
</dbReference>
<dbReference type="NCBIfam" id="NF009150">
    <property type="entry name" value="PRK12497.1-3"/>
    <property type="match status" value="1"/>
</dbReference>
<dbReference type="HAMAP" id="MF_00048">
    <property type="entry name" value="UPF0102"/>
    <property type="match status" value="1"/>
</dbReference>
<evidence type="ECO:0000256" key="2">
    <source>
        <dbReference type="HAMAP-Rule" id="MF_00048"/>
    </source>
</evidence>
<protein>
    <recommendedName>
        <fullName evidence="2">UPF0102 protein AU468_06085</fullName>
    </recommendedName>
</protein>
<dbReference type="OrthoDB" id="9802516at2"/>
<accession>A0A2S4JTH8</accession>